<comment type="caution">
    <text evidence="1">The sequence shown here is derived from an EMBL/GenBank/DDBJ whole genome shotgun (WGS) entry which is preliminary data.</text>
</comment>
<dbReference type="RefSeq" id="WP_068580485.1">
    <property type="nucleotide sequence ID" value="NZ_FTNK01000006.1"/>
</dbReference>
<gene>
    <name evidence="1" type="ORF">SAMN05421578_106268</name>
</gene>
<name>A0ABY1K066_9BACL</name>
<protein>
    <recommendedName>
        <fullName evidence="3">DUF4468 domain-containing protein</fullName>
    </recommendedName>
</protein>
<evidence type="ECO:0000313" key="2">
    <source>
        <dbReference type="Proteomes" id="UP000186666"/>
    </source>
</evidence>
<proteinExistence type="predicted"/>
<dbReference type="Proteomes" id="UP000186666">
    <property type="component" value="Unassembled WGS sequence"/>
</dbReference>
<keyword evidence="2" id="KW-1185">Reference proteome</keyword>
<evidence type="ECO:0008006" key="3">
    <source>
        <dbReference type="Google" id="ProtNLM"/>
    </source>
</evidence>
<accession>A0ABY1K066</accession>
<reference evidence="1 2" key="1">
    <citation type="submission" date="2017-01" db="EMBL/GenBank/DDBJ databases">
        <authorList>
            <person name="Varghese N."/>
            <person name="Submissions S."/>
        </authorList>
    </citation>
    <scope>NUCLEOTIDE SEQUENCE [LARGE SCALE GENOMIC DNA]</scope>
    <source>
        <strain evidence="1 2">ATCC 23464</strain>
    </source>
</reference>
<dbReference type="EMBL" id="FTNK01000006">
    <property type="protein sequence ID" value="SIR07148.1"/>
    <property type="molecule type" value="Genomic_DNA"/>
</dbReference>
<sequence length="123" mass="14013">MISKNKDGVPVLFVRFLYNGDDWVFINKYIIKADDSTFEVTPSYGEITKDNDYGEVWEYYSAVVDKNIHEIIQAVISSKKTIIRSQGDDKRNDRTVTTAEKKALQTMLDAFKAMGGSDVQFTL</sequence>
<evidence type="ECO:0000313" key="1">
    <source>
        <dbReference type="EMBL" id="SIR07148.1"/>
    </source>
</evidence>
<organism evidence="1 2">
    <name type="scientific">Paenibacillus macquariensis</name>
    <dbReference type="NCBI Taxonomy" id="948756"/>
    <lineage>
        <taxon>Bacteria</taxon>
        <taxon>Bacillati</taxon>
        <taxon>Bacillota</taxon>
        <taxon>Bacilli</taxon>
        <taxon>Bacillales</taxon>
        <taxon>Paenibacillaceae</taxon>
        <taxon>Paenibacillus</taxon>
    </lineage>
</organism>